<dbReference type="STRING" id="670386.D3BF52"/>
<dbReference type="Proteomes" id="UP000001396">
    <property type="component" value="Unassembled WGS sequence"/>
</dbReference>
<comment type="caution">
    <text evidence="2">The sequence shown here is derived from an EMBL/GenBank/DDBJ whole genome shotgun (WGS) entry which is preliminary data.</text>
</comment>
<dbReference type="PANTHER" id="PTHR31126:SF1">
    <property type="entry name" value="TYROSINE SPECIFIC PROTEIN PHOSPHATASES DOMAIN-CONTAINING PROTEIN"/>
    <property type="match status" value="1"/>
</dbReference>
<feature type="compositionally biased region" description="Polar residues" evidence="1">
    <location>
        <begin position="156"/>
        <end position="166"/>
    </location>
</feature>
<dbReference type="OMA" id="FFLEGVY"/>
<proteinExistence type="predicted"/>
<evidence type="ECO:0000256" key="1">
    <source>
        <dbReference type="SAM" id="MobiDB-lite"/>
    </source>
</evidence>
<feature type="region of interest" description="Disordered" evidence="1">
    <location>
        <begin position="118"/>
        <end position="240"/>
    </location>
</feature>
<dbReference type="Gene3D" id="3.90.190.10">
    <property type="entry name" value="Protein tyrosine phosphatase superfamily"/>
    <property type="match status" value="2"/>
</dbReference>
<dbReference type="InParanoid" id="D3BF52"/>
<reference evidence="2 3" key="1">
    <citation type="journal article" date="2011" name="Genome Res.">
        <title>Phylogeny-wide analysis of social amoeba genomes highlights ancient origins for complex intercellular communication.</title>
        <authorList>
            <person name="Heidel A.J."/>
            <person name="Lawal H.M."/>
            <person name="Felder M."/>
            <person name="Schilde C."/>
            <person name="Helps N.R."/>
            <person name="Tunggal B."/>
            <person name="Rivero F."/>
            <person name="John U."/>
            <person name="Schleicher M."/>
            <person name="Eichinger L."/>
            <person name="Platzer M."/>
            <person name="Noegel A.A."/>
            <person name="Schaap P."/>
            <person name="Gloeckner G."/>
        </authorList>
    </citation>
    <scope>NUCLEOTIDE SEQUENCE [LARGE SCALE GENOMIC DNA]</scope>
    <source>
        <strain evidence="3">ATCC 26659 / Pp 5 / PN500</strain>
    </source>
</reference>
<feature type="compositionally biased region" description="Low complexity" evidence="1">
    <location>
        <begin position="167"/>
        <end position="230"/>
    </location>
</feature>
<dbReference type="EMBL" id="ADBJ01000031">
    <property type="protein sequence ID" value="EFA79766.1"/>
    <property type="molecule type" value="Genomic_DNA"/>
</dbReference>
<gene>
    <name evidence="2" type="ORF">PPL_06585</name>
</gene>
<sequence length="540" mass="61372">MSGNEPQFEEMEPVSGTSVVSLVPGGGCKFTLLNNNNSKPYRNLGGLPIQGTDGKFVTRPGVINRSASPTNATTSDEFWLLEILSIKTLIDFRTTWENKTISPVRKFEDNFVQYSIKKEDSPSMRRSPEKERRSRTPEKERRRSNSFEKSTSSSSPVNLRASSNFGTTSMSAVPSSSSTLQPGTNNNINNNTNASTPLSKSTSSVNTLNNNVAMEQQHQQQQQQQQQQQHGFNGASNNYGAPSIVVTQERRPAEKDMEEQRNNFLWRIYNRNLSPDDMVRLRSHSSGVYRKRYCIPLINNKFFLEGVYQTAPNDTKVKCTVSRYLLFNDKIGAFMLMNHLNDLGILEMYKLTLLYTQEELLTILRILKNKDNYPIMYFCSLGKDRTGMVTSLLLSCLGVPRDLIVEDYSKSEGNLVASMEQIKKYFTRVGLSKDEFVRSPREIMAGLLGWVDETYGSIQNYLEVIGFTHEEQQELKNNLIVSQEEYNNILNGSRLTNLQGVQKRHDEYVAASQSSKKSPKIFSSPRFWRRLSFSRESSNA</sequence>
<keyword evidence="3" id="KW-1185">Reference proteome</keyword>
<evidence type="ECO:0000313" key="3">
    <source>
        <dbReference type="Proteomes" id="UP000001396"/>
    </source>
</evidence>
<feature type="compositionally biased region" description="Basic and acidic residues" evidence="1">
    <location>
        <begin position="118"/>
        <end position="146"/>
    </location>
</feature>
<dbReference type="InterPro" id="IPR029021">
    <property type="entry name" value="Prot-tyrosine_phosphatase-like"/>
</dbReference>
<dbReference type="RefSeq" id="XP_020431887.1">
    <property type="nucleotide sequence ID" value="XM_020577439.1"/>
</dbReference>
<dbReference type="Pfam" id="PF13350">
    <property type="entry name" value="Y_phosphatase3"/>
    <property type="match status" value="2"/>
</dbReference>
<dbReference type="InterPro" id="IPR026893">
    <property type="entry name" value="Tyr/Ser_Pase_IphP-type"/>
</dbReference>
<name>D3BF52_HETP5</name>
<dbReference type="AlphaFoldDB" id="D3BF52"/>
<organism evidence="2 3">
    <name type="scientific">Heterostelium pallidum (strain ATCC 26659 / Pp 5 / PN500)</name>
    <name type="common">Cellular slime mold</name>
    <name type="synonym">Polysphondylium pallidum</name>
    <dbReference type="NCBI Taxonomy" id="670386"/>
    <lineage>
        <taxon>Eukaryota</taxon>
        <taxon>Amoebozoa</taxon>
        <taxon>Evosea</taxon>
        <taxon>Eumycetozoa</taxon>
        <taxon>Dictyostelia</taxon>
        <taxon>Acytosteliales</taxon>
        <taxon>Acytosteliaceae</taxon>
        <taxon>Heterostelium</taxon>
    </lineage>
</organism>
<dbReference type="SUPFAM" id="SSF52799">
    <property type="entry name" value="(Phosphotyrosine protein) phosphatases II"/>
    <property type="match status" value="1"/>
</dbReference>
<dbReference type="GO" id="GO:0004721">
    <property type="term" value="F:phosphoprotein phosphatase activity"/>
    <property type="evidence" value="ECO:0007669"/>
    <property type="project" value="InterPro"/>
</dbReference>
<evidence type="ECO:0000313" key="2">
    <source>
        <dbReference type="EMBL" id="EFA79766.1"/>
    </source>
</evidence>
<dbReference type="GeneID" id="31362067"/>
<accession>D3BF52</accession>
<protein>
    <submittedName>
        <fullName evidence="2">Uncharacterized protein</fullName>
    </submittedName>
</protein>
<dbReference type="PANTHER" id="PTHR31126">
    <property type="entry name" value="TYROSINE-PROTEIN PHOSPHATASE"/>
    <property type="match status" value="1"/>
</dbReference>